<dbReference type="Proteomes" id="UP000192445">
    <property type="component" value="Chromosome"/>
</dbReference>
<dbReference type="RefSeq" id="WP_030727102.1">
    <property type="nucleotide sequence ID" value="NZ_CP020570.1"/>
</dbReference>
<name>A0A1V0UFD6_STRVN</name>
<dbReference type="SUPFAM" id="SSF46785">
    <property type="entry name" value="Winged helix' DNA-binding domain"/>
    <property type="match status" value="1"/>
</dbReference>
<keyword evidence="2" id="KW-0805">Transcription regulation</keyword>
<keyword evidence="4" id="KW-0804">Transcription</keyword>
<gene>
    <name evidence="6" type="ORF">B1H20_23060</name>
</gene>
<dbReference type="GO" id="GO:0032993">
    <property type="term" value="C:protein-DNA complex"/>
    <property type="evidence" value="ECO:0007669"/>
    <property type="project" value="TreeGrafter"/>
</dbReference>
<sequence>MSNPEIRELEAFLALAEELHFGRAGERLYLSQSRISQLLRALESRIGGRLVDRTSRRVRLTPLGEQLHAGLRPAFDAIVTTIGEVRDAARGLGGVFRVGFQGTANDAFLRAVAAFRDAHPKCAAEIAEIPLSDPFGAVHRGEVDAAVVLTPVRDDALVVGPVFSTRPLTLAVSDRHPYARRDGVDAEELADGPLIGVAGAAPEYWRLAQAPVVTPGGRAIPSGPAVSSLQEGLALVRTGRGAMLLCHPTADYYGSHAVVFVPVTGLPDSSLALVWHRHHETARTRGFARALADVAEVTG</sequence>
<dbReference type="Pfam" id="PF03466">
    <property type="entry name" value="LysR_substrate"/>
    <property type="match status" value="1"/>
</dbReference>
<feature type="domain" description="HTH lysR-type" evidence="5">
    <location>
        <begin position="4"/>
        <end position="61"/>
    </location>
</feature>
<dbReference type="PANTHER" id="PTHR30346">
    <property type="entry name" value="TRANSCRIPTIONAL DUAL REGULATOR HCAR-RELATED"/>
    <property type="match status" value="1"/>
</dbReference>
<dbReference type="PANTHER" id="PTHR30346:SF0">
    <property type="entry name" value="HCA OPERON TRANSCRIPTIONAL ACTIVATOR HCAR"/>
    <property type="match status" value="1"/>
</dbReference>
<reference evidence="6 7" key="1">
    <citation type="submission" date="2017-03" db="EMBL/GenBank/DDBJ databases">
        <title>Complete Genome Sequence of a natural compounds producer, Streptomyces violaceus S21.</title>
        <authorList>
            <person name="Zhong C."/>
            <person name="Zhao Z."/>
            <person name="Fu J."/>
            <person name="Zong G."/>
            <person name="Qin R."/>
            <person name="Cao G."/>
        </authorList>
    </citation>
    <scope>NUCLEOTIDE SEQUENCE [LARGE SCALE GENOMIC DNA]</scope>
    <source>
        <strain evidence="6 7">S21</strain>
    </source>
</reference>
<dbReference type="Gene3D" id="3.40.190.10">
    <property type="entry name" value="Periplasmic binding protein-like II"/>
    <property type="match status" value="2"/>
</dbReference>
<dbReference type="STRING" id="1935.B1H20_23060"/>
<evidence type="ECO:0000259" key="5">
    <source>
        <dbReference type="PROSITE" id="PS50931"/>
    </source>
</evidence>
<dbReference type="GO" id="GO:0003677">
    <property type="term" value="F:DNA binding"/>
    <property type="evidence" value="ECO:0007669"/>
    <property type="project" value="UniProtKB-KW"/>
</dbReference>
<evidence type="ECO:0000313" key="6">
    <source>
        <dbReference type="EMBL" id="ARF63934.1"/>
    </source>
</evidence>
<dbReference type="InterPro" id="IPR000847">
    <property type="entry name" value="LysR_HTH_N"/>
</dbReference>
<dbReference type="GO" id="GO:0003700">
    <property type="term" value="F:DNA-binding transcription factor activity"/>
    <property type="evidence" value="ECO:0007669"/>
    <property type="project" value="InterPro"/>
</dbReference>
<organism evidence="6 7">
    <name type="scientific">Streptomyces violaceoruber</name>
    <dbReference type="NCBI Taxonomy" id="1935"/>
    <lineage>
        <taxon>Bacteria</taxon>
        <taxon>Bacillati</taxon>
        <taxon>Actinomycetota</taxon>
        <taxon>Actinomycetes</taxon>
        <taxon>Kitasatosporales</taxon>
        <taxon>Streptomycetaceae</taxon>
        <taxon>Streptomyces</taxon>
        <taxon>Streptomyces violaceoruber group</taxon>
    </lineage>
</organism>
<dbReference type="EMBL" id="CP020570">
    <property type="protein sequence ID" value="ARF63934.1"/>
    <property type="molecule type" value="Genomic_DNA"/>
</dbReference>
<comment type="similarity">
    <text evidence="1">Belongs to the LysR transcriptional regulatory family.</text>
</comment>
<dbReference type="PRINTS" id="PR00039">
    <property type="entry name" value="HTHLYSR"/>
</dbReference>
<evidence type="ECO:0000256" key="1">
    <source>
        <dbReference type="ARBA" id="ARBA00009437"/>
    </source>
</evidence>
<dbReference type="InterPro" id="IPR036388">
    <property type="entry name" value="WH-like_DNA-bd_sf"/>
</dbReference>
<dbReference type="AlphaFoldDB" id="A0A1V0UFD6"/>
<proteinExistence type="inferred from homology"/>
<dbReference type="OrthoDB" id="79118at2"/>
<keyword evidence="3" id="KW-0238">DNA-binding</keyword>
<evidence type="ECO:0000313" key="7">
    <source>
        <dbReference type="Proteomes" id="UP000192445"/>
    </source>
</evidence>
<dbReference type="Pfam" id="PF00126">
    <property type="entry name" value="HTH_1"/>
    <property type="match status" value="1"/>
</dbReference>
<evidence type="ECO:0000256" key="4">
    <source>
        <dbReference type="ARBA" id="ARBA00023163"/>
    </source>
</evidence>
<dbReference type="InterPro" id="IPR036390">
    <property type="entry name" value="WH_DNA-bd_sf"/>
</dbReference>
<dbReference type="KEGG" id="svu:B1H20_23060"/>
<dbReference type="Gene3D" id="1.10.10.10">
    <property type="entry name" value="Winged helix-like DNA-binding domain superfamily/Winged helix DNA-binding domain"/>
    <property type="match status" value="1"/>
</dbReference>
<dbReference type="PROSITE" id="PS50931">
    <property type="entry name" value="HTH_LYSR"/>
    <property type="match status" value="1"/>
</dbReference>
<evidence type="ECO:0000256" key="3">
    <source>
        <dbReference type="ARBA" id="ARBA00023125"/>
    </source>
</evidence>
<evidence type="ECO:0000256" key="2">
    <source>
        <dbReference type="ARBA" id="ARBA00023015"/>
    </source>
</evidence>
<dbReference type="FunFam" id="1.10.10.10:FF:000001">
    <property type="entry name" value="LysR family transcriptional regulator"/>
    <property type="match status" value="1"/>
</dbReference>
<dbReference type="InterPro" id="IPR005119">
    <property type="entry name" value="LysR_subst-bd"/>
</dbReference>
<dbReference type="SUPFAM" id="SSF53850">
    <property type="entry name" value="Periplasmic binding protein-like II"/>
    <property type="match status" value="1"/>
</dbReference>
<protein>
    <submittedName>
        <fullName evidence="6">LysR family transcriptional regulator</fullName>
    </submittedName>
</protein>
<accession>A0A1V0UFD6</accession>